<dbReference type="InterPro" id="IPR051058">
    <property type="entry name" value="GDSL_Est/Lipase"/>
</dbReference>
<evidence type="ECO:0000256" key="2">
    <source>
        <dbReference type="ARBA" id="ARBA00022729"/>
    </source>
</evidence>
<dbReference type="Proteomes" id="UP001597110">
    <property type="component" value="Unassembled WGS sequence"/>
</dbReference>
<dbReference type="RefSeq" id="WP_386821866.1">
    <property type="nucleotide sequence ID" value="NZ_JBHTIF010000001.1"/>
</dbReference>
<reference evidence="7" key="1">
    <citation type="journal article" date="2019" name="Int. J. Syst. Evol. Microbiol.">
        <title>The Global Catalogue of Microorganisms (GCM) 10K type strain sequencing project: providing services to taxonomists for standard genome sequencing and annotation.</title>
        <authorList>
            <consortium name="The Broad Institute Genomics Platform"/>
            <consortium name="The Broad Institute Genome Sequencing Center for Infectious Disease"/>
            <person name="Wu L."/>
            <person name="Ma J."/>
        </authorList>
    </citation>
    <scope>NUCLEOTIDE SEQUENCE [LARGE SCALE GENOMIC DNA]</scope>
    <source>
        <strain evidence="7">CCUG 55585</strain>
    </source>
</reference>
<keyword evidence="2 4" id="KW-0732">Signal</keyword>
<dbReference type="InterPro" id="IPR001087">
    <property type="entry name" value="GDSL"/>
</dbReference>
<evidence type="ECO:0000259" key="5">
    <source>
        <dbReference type="PROSITE" id="PS51208"/>
    </source>
</evidence>
<dbReference type="Gene3D" id="2.40.128.130">
    <property type="entry name" value="Autotransporter beta-domain"/>
    <property type="match status" value="1"/>
</dbReference>
<dbReference type="Pfam" id="PF00657">
    <property type="entry name" value="Lipase_GDSL"/>
    <property type="match status" value="1"/>
</dbReference>
<evidence type="ECO:0000313" key="6">
    <source>
        <dbReference type="EMBL" id="MFD0724191.1"/>
    </source>
</evidence>
<evidence type="ECO:0000256" key="4">
    <source>
        <dbReference type="SAM" id="SignalP"/>
    </source>
</evidence>
<dbReference type="InterPro" id="IPR017186">
    <property type="entry name" value="Lipase_autotranspt_EstA"/>
</dbReference>
<keyword evidence="7" id="KW-1185">Reference proteome</keyword>
<accession>A0ABW2Y9D1</accession>
<dbReference type="EMBL" id="JBHTIF010000001">
    <property type="protein sequence ID" value="MFD0724191.1"/>
    <property type="molecule type" value="Genomic_DNA"/>
</dbReference>
<gene>
    <name evidence="6" type="ORF">ACFQ0E_01135</name>
</gene>
<comment type="similarity">
    <text evidence="1">Belongs to the 'GDSL' lipolytic enzyme family.</text>
</comment>
<dbReference type="InterPro" id="IPR036514">
    <property type="entry name" value="SGNH_hydro_sf"/>
</dbReference>
<dbReference type="SMART" id="SM00869">
    <property type="entry name" value="Autotransporter"/>
    <property type="match status" value="1"/>
</dbReference>
<dbReference type="PIRSF" id="PIRSF037375">
    <property type="entry name" value="Autotrns_EstA"/>
    <property type="match status" value="1"/>
</dbReference>
<sequence length="622" mass="65504">MSNQRAAKRPIRSLLATAVLAATAAAATPAFAAGPYTQTVFFGDSLTDAGFFRPLLPLSVRPVTGQFTTNPGQVWAQYLAEFYGTRADANGNGQTGTNYAAGGARVGVNSTGALGPIPSLATQVNNYLTANGGRADSRALYTVWGGANDLFAVTNGGADPNVVIPAAVTAQIGLVGQLQNAGARYILVPTIPDLGASPAFRALGPAAQASGTALTTTYNNALFGGLSSAGLRVIPIDTFNLLREIIASPAAYGFANVTGTACQPQITANSLTCNPTSYVSPDAASSYLFADGVHPTSRTHEILAQYVVSVLEAPRQIAVLPHAEAVVGRARAERVAGHLAGKPEGDGMRWWLDTRGDFQRYKGGDADEGLLYDGVGPALTGGVDWTSGNFVYGAFAGVGRNAQTWGQRRGDFDHIDATLGGFAGWYGERAWVNAQLSYTHISYDVDREVWLGPSKRSHTGSPDGSNITFGVQAGFQFKGEALTHGPVIGVLAQQIDVDGYAENDAALSTSLAYPDQEYDSLLVSAGWQATYRINDHLKPYARLTWDHETEEQPKEAFARAQSIAGSLPYAVPGLEFDDSYATLQLGARTELFGLDADIGMTATTSQGRGNDATLYATFGKKF</sequence>
<comment type="caution">
    <text evidence="6">The sequence shown here is derived from an EMBL/GenBank/DDBJ whole genome shotgun (WGS) entry which is preliminary data.</text>
</comment>
<evidence type="ECO:0000313" key="7">
    <source>
        <dbReference type="Proteomes" id="UP001597110"/>
    </source>
</evidence>
<keyword evidence="3" id="KW-0378">Hydrolase</keyword>
<dbReference type="PROSITE" id="PS51208">
    <property type="entry name" value="AUTOTRANSPORTER"/>
    <property type="match status" value="1"/>
</dbReference>
<dbReference type="SUPFAM" id="SSF52266">
    <property type="entry name" value="SGNH hydrolase"/>
    <property type="match status" value="1"/>
</dbReference>
<dbReference type="SUPFAM" id="SSF103515">
    <property type="entry name" value="Autotransporter"/>
    <property type="match status" value="1"/>
</dbReference>
<feature type="signal peptide" evidence="4">
    <location>
        <begin position="1"/>
        <end position="32"/>
    </location>
</feature>
<proteinExistence type="inferred from homology"/>
<feature type="chain" id="PRO_5046086464" evidence="4">
    <location>
        <begin position="33"/>
        <end position="622"/>
    </location>
</feature>
<protein>
    <submittedName>
        <fullName evidence="6">Autotransporter domain-containing protein</fullName>
    </submittedName>
</protein>
<dbReference type="PANTHER" id="PTHR45648:SF22">
    <property type="entry name" value="GDSL LIPASE_ACYLHYDROLASE FAMILY PROTEIN (AFU_ORTHOLOGUE AFUA_4G14700)"/>
    <property type="match status" value="1"/>
</dbReference>
<feature type="domain" description="Autotransporter" evidence="5">
    <location>
        <begin position="343"/>
        <end position="622"/>
    </location>
</feature>
<dbReference type="Pfam" id="PF03797">
    <property type="entry name" value="Autotransporter"/>
    <property type="match status" value="1"/>
</dbReference>
<evidence type="ECO:0000256" key="3">
    <source>
        <dbReference type="ARBA" id="ARBA00022801"/>
    </source>
</evidence>
<dbReference type="Gene3D" id="3.40.50.1110">
    <property type="entry name" value="SGNH hydrolase"/>
    <property type="match status" value="1"/>
</dbReference>
<evidence type="ECO:0000256" key="1">
    <source>
        <dbReference type="ARBA" id="ARBA00008668"/>
    </source>
</evidence>
<dbReference type="PANTHER" id="PTHR45648">
    <property type="entry name" value="GDSL LIPASE/ACYLHYDROLASE FAMILY PROTEIN (AFU_ORTHOLOGUE AFUA_4G14700)"/>
    <property type="match status" value="1"/>
</dbReference>
<dbReference type="InterPro" id="IPR036709">
    <property type="entry name" value="Autotransporte_beta_dom_sf"/>
</dbReference>
<dbReference type="CDD" id="cd01847">
    <property type="entry name" value="Triacylglycerol_lipase_like"/>
    <property type="match status" value="1"/>
</dbReference>
<dbReference type="InterPro" id="IPR005546">
    <property type="entry name" value="Autotransporte_beta"/>
</dbReference>
<organism evidence="6 7">
    <name type="scientific">Lysobacter brunescens</name>
    <dbReference type="NCBI Taxonomy" id="262323"/>
    <lineage>
        <taxon>Bacteria</taxon>
        <taxon>Pseudomonadati</taxon>
        <taxon>Pseudomonadota</taxon>
        <taxon>Gammaproteobacteria</taxon>
        <taxon>Lysobacterales</taxon>
        <taxon>Lysobacteraceae</taxon>
        <taxon>Lysobacter</taxon>
    </lineage>
</organism>
<name>A0ABW2Y9D1_9GAMM</name>